<gene>
    <name evidence="3" type="ORF">QW060_16740</name>
</gene>
<keyword evidence="4" id="KW-1185">Reference proteome</keyword>
<keyword evidence="1" id="KW-1133">Transmembrane helix</keyword>
<organism evidence="3 4">
    <name type="scientific">Paenimyroides ceti</name>
    <dbReference type="NCBI Taxonomy" id="395087"/>
    <lineage>
        <taxon>Bacteria</taxon>
        <taxon>Pseudomonadati</taxon>
        <taxon>Bacteroidota</taxon>
        <taxon>Flavobacteriia</taxon>
        <taxon>Flavobacteriales</taxon>
        <taxon>Flavobacteriaceae</taxon>
        <taxon>Paenimyroides</taxon>
    </lineage>
</organism>
<protein>
    <submittedName>
        <fullName evidence="3">DUF4105 domain-containing protein</fullName>
    </submittedName>
</protein>
<dbReference type="Pfam" id="PF13387">
    <property type="entry name" value="Lnb_N"/>
    <property type="match status" value="1"/>
</dbReference>
<reference evidence="4" key="1">
    <citation type="journal article" date="2019" name="Int. J. Syst. Evol. Microbiol.">
        <title>The Global Catalogue of Microorganisms (GCM) 10K type strain sequencing project: providing services to taxonomists for standard genome sequencing and annotation.</title>
        <authorList>
            <consortium name="The Broad Institute Genomics Platform"/>
            <consortium name="The Broad Institute Genome Sequencing Center for Infectious Disease"/>
            <person name="Wu L."/>
            <person name="Ma J."/>
        </authorList>
    </citation>
    <scope>NUCLEOTIDE SEQUENCE [LARGE SCALE GENOMIC DNA]</scope>
    <source>
        <strain evidence="4">CECT 7184</strain>
    </source>
</reference>
<feature type="transmembrane region" description="Helical" evidence="1">
    <location>
        <begin position="300"/>
        <end position="319"/>
    </location>
</feature>
<sequence>MKLIFNYMKQQIVMIICCFSFLGYSQPQRLSENARMSVLTCGTSDELYALFGHTALRVVDEQEQIDVVFNYGMFDFRTPNFYGKFVKGDLIYYLDANRYTDFVESYREDNRSVYEQPLNLSVAQKQKIWDEVRRHMSSQERYYQYKFIDNNCTTKVVDLLNEVLPVPLKTDFPENERFYRAILNDYLETHYFEKLGINLIFGAKVDRINNQLFLPDKLMHSIEISKNGHEKLTDETLTVFKASPMKKGITWNSIYTFSAICFIIMVLSVFQSFRNSYFFVMGFLGVFFIGAGFYSFHQELALNNVVLMCNPLFLVYIFVKKESKIKRILYYSIVGLFVLYLSFVGLEKLKVFMPLIFLNIVVLFLEQRNLKRKFK</sequence>
<evidence type="ECO:0000313" key="3">
    <source>
        <dbReference type="EMBL" id="MDN3708751.1"/>
    </source>
</evidence>
<keyword evidence="1" id="KW-0812">Transmembrane</keyword>
<evidence type="ECO:0000259" key="2">
    <source>
        <dbReference type="Pfam" id="PF13387"/>
    </source>
</evidence>
<keyword evidence="1" id="KW-0472">Membrane</keyword>
<feature type="transmembrane region" description="Helical" evidence="1">
    <location>
        <begin position="277"/>
        <end position="294"/>
    </location>
</feature>
<dbReference type="RefSeq" id="WP_290364602.1">
    <property type="nucleotide sequence ID" value="NZ_JAUFQU010000001.1"/>
</dbReference>
<dbReference type="InterPro" id="IPR025178">
    <property type="entry name" value="Lnb_N"/>
</dbReference>
<feature type="transmembrane region" description="Helical" evidence="1">
    <location>
        <begin position="352"/>
        <end position="370"/>
    </location>
</feature>
<evidence type="ECO:0000313" key="4">
    <source>
        <dbReference type="Proteomes" id="UP001242368"/>
    </source>
</evidence>
<evidence type="ECO:0000256" key="1">
    <source>
        <dbReference type="SAM" id="Phobius"/>
    </source>
</evidence>
<dbReference type="EMBL" id="JAUFQU010000001">
    <property type="protein sequence ID" value="MDN3708751.1"/>
    <property type="molecule type" value="Genomic_DNA"/>
</dbReference>
<feature type="transmembrane region" description="Helical" evidence="1">
    <location>
        <begin position="249"/>
        <end position="270"/>
    </location>
</feature>
<name>A0ABT8CXM3_9FLAO</name>
<feature type="domain" description="Lnb N-terminal periplasmic" evidence="2">
    <location>
        <begin position="33"/>
        <end position="165"/>
    </location>
</feature>
<proteinExistence type="predicted"/>
<dbReference type="Proteomes" id="UP001242368">
    <property type="component" value="Unassembled WGS sequence"/>
</dbReference>
<feature type="transmembrane region" description="Helical" evidence="1">
    <location>
        <begin position="328"/>
        <end position="346"/>
    </location>
</feature>
<accession>A0ABT8CXM3</accession>
<comment type="caution">
    <text evidence="3">The sequence shown here is derived from an EMBL/GenBank/DDBJ whole genome shotgun (WGS) entry which is preliminary data.</text>
</comment>